<evidence type="ECO:0000256" key="4">
    <source>
        <dbReference type="ARBA" id="ARBA00022722"/>
    </source>
</evidence>
<dbReference type="AlphaFoldDB" id="B6XAG5"/>
<dbReference type="InterPro" id="IPR008766">
    <property type="entry name" value="Replication_gene_A-like"/>
</dbReference>
<gene>
    <name evidence="9" type="ORF">PROVALCAL_00313</name>
</gene>
<feature type="coiled-coil region" evidence="7">
    <location>
        <begin position="893"/>
        <end position="927"/>
    </location>
</feature>
<dbReference type="EMBL" id="ABXW01000004">
    <property type="protein sequence ID" value="EEB47718.1"/>
    <property type="molecule type" value="Genomic_DNA"/>
</dbReference>
<dbReference type="GeneID" id="57291054"/>
<proteinExistence type="inferred from homology"/>
<keyword evidence="4" id="KW-0540">Nuclease</keyword>
<keyword evidence="7" id="KW-0175">Coiled coil</keyword>
<keyword evidence="5" id="KW-0255">Endonuclease</keyword>
<dbReference type="GO" id="GO:0004519">
    <property type="term" value="F:endonuclease activity"/>
    <property type="evidence" value="ECO:0007669"/>
    <property type="project" value="UniProtKB-KW"/>
</dbReference>
<evidence type="ECO:0000313" key="9">
    <source>
        <dbReference type="EMBL" id="EEB47718.1"/>
    </source>
</evidence>
<reference evidence="9 10" key="1">
    <citation type="submission" date="2008-10" db="EMBL/GenBank/DDBJ databases">
        <title>Draft genome sequence of Providencia alcalifaciens (DSM 30120).</title>
        <authorList>
            <person name="Sudarsanam P."/>
            <person name="Ley R."/>
            <person name="Guruge J."/>
            <person name="Turnbaugh P.J."/>
            <person name="Mahowald M."/>
            <person name="Liep D."/>
            <person name="Gordon J."/>
        </authorList>
    </citation>
    <scope>NUCLEOTIDE SEQUENCE [LARGE SCALE GENOMIC DNA]</scope>
    <source>
        <strain evidence="9 10">DSM 30120</strain>
    </source>
</reference>
<dbReference type="eggNOG" id="ENOG502Z7TX">
    <property type="taxonomic scope" value="Bacteria"/>
</dbReference>
<feature type="domain" description="Replication gene A protein-like" evidence="8">
    <location>
        <begin position="192"/>
        <end position="513"/>
    </location>
</feature>
<comment type="function">
    <text evidence="1">Possible endonuclease which induces a single-strand cut and initiates DNA replication.</text>
</comment>
<evidence type="ECO:0000256" key="1">
    <source>
        <dbReference type="ARBA" id="ARBA00003293"/>
    </source>
</evidence>
<name>B6XAG5_9GAMM</name>
<protein>
    <submittedName>
        <fullName evidence="9">Bacteriophage replication protein A family protein</fullName>
    </submittedName>
</protein>
<dbReference type="Proteomes" id="UP000003729">
    <property type="component" value="Unassembled WGS sequence"/>
</dbReference>
<keyword evidence="6" id="KW-0378">Hydrolase</keyword>
<keyword evidence="3" id="KW-0235">DNA replication</keyword>
<accession>B6XAG5</accession>
<dbReference type="GO" id="GO:0006260">
    <property type="term" value="P:DNA replication"/>
    <property type="evidence" value="ECO:0007669"/>
    <property type="project" value="UniProtKB-KW"/>
</dbReference>
<dbReference type="Pfam" id="PF05840">
    <property type="entry name" value="Phage_GPA"/>
    <property type="match status" value="1"/>
</dbReference>
<evidence type="ECO:0000256" key="6">
    <source>
        <dbReference type="ARBA" id="ARBA00022801"/>
    </source>
</evidence>
<comment type="caution">
    <text evidence="9">The sequence shown here is derived from an EMBL/GenBank/DDBJ whole genome shotgun (WGS) entry which is preliminary data.</text>
</comment>
<dbReference type="RefSeq" id="WP_006657299.1">
    <property type="nucleotide sequence ID" value="NZ_ABXW01000004.1"/>
</dbReference>
<evidence type="ECO:0000256" key="5">
    <source>
        <dbReference type="ARBA" id="ARBA00022759"/>
    </source>
</evidence>
<evidence type="ECO:0000256" key="3">
    <source>
        <dbReference type="ARBA" id="ARBA00022705"/>
    </source>
</evidence>
<evidence type="ECO:0000313" key="10">
    <source>
        <dbReference type="Proteomes" id="UP000003729"/>
    </source>
</evidence>
<comment type="similarity">
    <text evidence="2">Belongs to the phage GPA family.</text>
</comment>
<evidence type="ECO:0000256" key="2">
    <source>
        <dbReference type="ARBA" id="ARBA00009260"/>
    </source>
</evidence>
<evidence type="ECO:0000256" key="7">
    <source>
        <dbReference type="SAM" id="Coils"/>
    </source>
</evidence>
<reference evidence="9 10" key="2">
    <citation type="submission" date="2008-10" db="EMBL/GenBank/DDBJ databases">
        <authorList>
            <person name="Fulton L."/>
            <person name="Clifton S."/>
            <person name="Fulton B."/>
            <person name="Xu J."/>
            <person name="Minx P."/>
            <person name="Pepin K.H."/>
            <person name="Johnson M."/>
            <person name="Bhonagiri V."/>
            <person name="Nash W.E."/>
            <person name="Mardis E.R."/>
            <person name="Wilson R.K."/>
        </authorList>
    </citation>
    <scope>NUCLEOTIDE SEQUENCE [LARGE SCALE GENOMIC DNA]</scope>
    <source>
        <strain evidence="9 10">DSM 30120</strain>
    </source>
</reference>
<evidence type="ECO:0000259" key="8">
    <source>
        <dbReference type="Pfam" id="PF05840"/>
    </source>
</evidence>
<dbReference type="GO" id="GO:0016787">
    <property type="term" value="F:hydrolase activity"/>
    <property type="evidence" value="ECO:0007669"/>
    <property type="project" value="UniProtKB-KW"/>
</dbReference>
<sequence>MSQLAVQTRHQNYSDSFVDREFAIDYAYKVGDWKKPSKENNGWDIAGNGEPEPVYSYHKDTHAYISRLIKHDAIDNQLRSPSLTAYIERAIAEAKKEQERLDESWTKTPQGIEERLNKEPHFIKTFYQKKIAWFKKNRSSKKSNAFLTGTVKKALLRLNIVRAQHSVSPYKLLSAYYRGVWPHLSAMSRPRIKSLANEIASRVELLLNKQLDEYGGKENIDKAGMIAVYREIATEVFSLKVLPPGWNVLSPKPGKTTDDYDLTSAFAALNRVINPEWWERQLWRMRSDWREALLRASNQVHKKAHPYISAEAFQEWKEQKRKNSDFFKSHELIDEEGNTASLEDMVLSSISNPAIRRHELMTRMQGVEYVAQHNGDVGVFYTITCPSKYHCTTYGGRMNYKWNHDTPSIAQKYLTGLWAKIGAKLHRENLRIYGFRVAEPHHDGTPHWHLLLFMHPSDRRAITKIIHAYAIKEDRHELSKFHRERFNFKKIDPAKGSATAYIAKYISKNIDGYALRDKDGNPLLDDESGKPMTETAKFATAWAARYRIRQYQPIGQPSVTVWRELRKLNNQLISTLTENKQYDPTHPTKLKALVSDPQLDNILAAADAGCWASYTLFMGGVLTPRGNYAVKLAYEEKDEPNIYGEIVERVIGILVPKLGVNGRICTRHKTWKIQTKSNDKPKEIDTRKSASKITDKESLAFLGGFAAPWSSVNNSTIAEFLTKKTGGIDRALTHSVFNFAIEKECLLADSNNIDSRLKKGKKKQSQPKDLVNFVVSEFNKKDLIIAQSEAEDMLCGNDILLNGAIYRLMVNGHRLNGKMTSKSSSKERRKPKNLYIKPRKDMHVQINQQLKSLIESLGVHIPEENLINSLILNNKIILSDAVILWDGERLSYRQAVNGKKSNKELKIEKYKQRCADALERITKLRAKNVN</sequence>
<organism evidence="9 10">
    <name type="scientific">Providencia alcalifaciens DSM 30120</name>
    <dbReference type="NCBI Taxonomy" id="520999"/>
    <lineage>
        <taxon>Bacteria</taxon>
        <taxon>Pseudomonadati</taxon>
        <taxon>Pseudomonadota</taxon>
        <taxon>Gammaproteobacteria</taxon>
        <taxon>Enterobacterales</taxon>
        <taxon>Morganellaceae</taxon>
        <taxon>Providencia</taxon>
    </lineage>
</organism>